<dbReference type="AlphaFoldDB" id="A0A1R3K909"/>
<proteinExistence type="predicted"/>
<name>A0A1R3K909_9ROSI</name>
<dbReference type="EMBL" id="AWUE01014480">
    <property type="protein sequence ID" value="OMP03546.1"/>
    <property type="molecule type" value="Genomic_DNA"/>
</dbReference>
<dbReference type="Proteomes" id="UP000187203">
    <property type="component" value="Unassembled WGS sequence"/>
</dbReference>
<protein>
    <submittedName>
        <fullName evidence="2">Uncharacterized protein</fullName>
    </submittedName>
</protein>
<feature type="region of interest" description="Disordered" evidence="1">
    <location>
        <begin position="1"/>
        <end position="34"/>
    </location>
</feature>
<organism evidence="2 3">
    <name type="scientific">Corchorus olitorius</name>
    <dbReference type="NCBI Taxonomy" id="93759"/>
    <lineage>
        <taxon>Eukaryota</taxon>
        <taxon>Viridiplantae</taxon>
        <taxon>Streptophyta</taxon>
        <taxon>Embryophyta</taxon>
        <taxon>Tracheophyta</taxon>
        <taxon>Spermatophyta</taxon>
        <taxon>Magnoliopsida</taxon>
        <taxon>eudicotyledons</taxon>
        <taxon>Gunneridae</taxon>
        <taxon>Pentapetalae</taxon>
        <taxon>rosids</taxon>
        <taxon>malvids</taxon>
        <taxon>Malvales</taxon>
        <taxon>Malvaceae</taxon>
        <taxon>Grewioideae</taxon>
        <taxon>Apeibeae</taxon>
        <taxon>Corchorus</taxon>
    </lineage>
</organism>
<sequence length="62" mass="7176">MERKGKKSKGVIKKSEKAPNSLDRGRCDAERSSSKMNLVLVKENQYIVKEDPDRSDFWDPFC</sequence>
<keyword evidence="3" id="KW-1185">Reference proteome</keyword>
<feature type="compositionally biased region" description="Basic and acidic residues" evidence="1">
    <location>
        <begin position="13"/>
        <end position="33"/>
    </location>
</feature>
<reference evidence="3" key="1">
    <citation type="submission" date="2013-09" db="EMBL/GenBank/DDBJ databases">
        <title>Corchorus olitorius genome sequencing.</title>
        <authorList>
            <person name="Alam M."/>
            <person name="Haque M.S."/>
            <person name="Islam M.S."/>
            <person name="Emdad E.M."/>
            <person name="Islam M.M."/>
            <person name="Ahmed B."/>
            <person name="Halim A."/>
            <person name="Hossen Q.M.M."/>
            <person name="Hossain M.Z."/>
            <person name="Ahmed R."/>
            <person name="Khan M.M."/>
            <person name="Islam R."/>
            <person name="Rashid M.M."/>
            <person name="Khan S.A."/>
            <person name="Rahman M.S."/>
            <person name="Alam M."/>
            <person name="Yahiya A.S."/>
            <person name="Khan M.S."/>
            <person name="Azam M.S."/>
            <person name="Haque T."/>
            <person name="Lashkar M.Z.H."/>
            <person name="Akhand A.I."/>
            <person name="Morshed G."/>
            <person name="Roy S."/>
            <person name="Uddin K.S."/>
            <person name="Rabeya T."/>
            <person name="Hossain A.S."/>
            <person name="Chowdhury A."/>
            <person name="Snigdha A.R."/>
            <person name="Mortoza M.S."/>
            <person name="Matin S.A."/>
            <person name="Hoque S.M.E."/>
            <person name="Islam M.K."/>
            <person name="Roy D.K."/>
            <person name="Haider R."/>
            <person name="Moosa M.M."/>
            <person name="Elias S.M."/>
            <person name="Hasan A.M."/>
            <person name="Jahan S."/>
            <person name="Shafiuddin M."/>
            <person name="Mahmood N."/>
            <person name="Shommy N.S."/>
        </authorList>
    </citation>
    <scope>NUCLEOTIDE SEQUENCE [LARGE SCALE GENOMIC DNA]</scope>
    <source>
        <strain evidence="3">cv. O-4</strain>
    </source>
</reference>
<evidence type="ECO:0000313" key="3">
    <source>
        <dbReference type="Proteomes" id="UP000187203"/>
    </source>
</evidence>
<accession>A0A1R3K909</accession>
<evidence type="ECO:0000256" key="1">
    <source>
        <dbReference type="SAM" id="MobiDB-lite"/>
    </source>
</evidence>
<gene>
    <name evidence="2" type="ORF">COLO4_10351</name>
</gene>
<feature type="compositionally biased region" description="Basic residues" evidence="1">
    <location>
        <begin position="1"/>
        <end position="12"/>
    </location>
</feature>
<evidence type="ECO:0000313" key="2">
    <source>
        <dbReference type="EMBL" id="OMP03546.1"/>
    </source>
</evidence>
<comment type="caution">
    <text evidence="2">The sequence shown here is derived from an EMBL/GenBank/DDBJ whole genome shotgun (WGS) entry which is preliminary data.</text>
</comment>